<dbReference type="GeneID" id="112295491"/>
<dbReference type="InterPro" id="IPR001792">
    <property type="entry name" value="Acylphosphatase-like_dom"/>
</dbReference>
<dbReference type="STRING" id="3218.A0A2K1IZX3"/>
<dbReference type="EMBL" id="ABEU02000018">
    <property type="protein sequence ID" value="PNR34832.1"/>
    <property type="molecule type" value="Genomic_DNA"/>
</dbReference>
<dbReference type="GO" id="GO:0003998">
    <property type="term" value="F:acylphosphatase activity"/>
    <property type="evidence" value="ECO:0007669"/>
    <property type="project" value="UniProtKB-EC"/>
</dbReference>
<feature type="domain" description="Acylphosphatase-like" evidence="3">
    <location>
        <begin position="69"/>
        <end position="155"/>
    </location>
</feature>
<dbReference type="InterPro" id="IPR036046">
    <property type="entry name" value="Acylphosphatase-like_dom_sf"/>
</dbReference>
<evidence type="ECO:0000259" key="3">
    <source>
        <dbReference type="PROSITE" id="PS51160"/>
    </source>
</evidence>
<reference evidence="4 6" key="1">
    <citation type="journal article" date="2008" name="Science">
        <title>The Physcomitrella genome reveals evolutionary insights into the conquest of land by plants.</title>
        <authorList>
            <person name="Rensing S."/>
            <person name="Lang D."/>
            <person name="Zimmer A."/>
            <person name="Terry A."/>
            <person name="Salamov A."/>
            <person name="Shapiro H."/>
            <person name="Nishiyama T."/>
            <person name="Perroud P.-F."/>
            <person name="Lindquist E."/>
            <person name="Kamisugi Y."/>
            <person name="Tanahashi T."/>
            <person name="Sakakibara K."/>
            <person name="Fujita T."/>
            <person name="Oishi K."/>
            <person name="Shin-I T."/>
            <person name="Kuroki Y."/>
            <person name="Toyoda A."/>
            <person name="Suzuki Y."/>
            <person name="Hashimoto A."/>
            <person name="Yamaguchi K."/>
            <person name="Sugano A."/>
            <person name="Kohara Y."/>
            <person name="Fujiyama A."/>
            <person name="Anterola A."/>
            <person name="Aoki S."/>
            <person name="Ashton N."/>
            <person name="Barbazuk W.B."/>
            <person name="Barker E."/>
            <person name="Bennetzen J."/>
            <person name="Bezanilla M."/>
            <person name="Blankenship R."/>
            <person name="Cho S.H."/>
            <person name="Dutcher S."/>
            <person name="Estelle M."/>
            <person name="Fawcett J.A."/>
            <person name="Gundlach H."/>
            <person name="Hanada K."/>
            <person name="Heyl A."/>
            <person name="Hicks K.A."/>
            <person name="Hugh J."/>
            <person name="Lohr M."/>
            <person name="Mayer K."/>
            <person name="Melkozernov A."/>
            <person name="Murata T."/>
            <person name="Nelson D."/>
            <person name="Pils B."/>
            <person name="Prigge M."/>
            <person name="Reiss B."/>
            <person name="Renner T."/>
            <person name="Rombauts S."/>
            <person name="Rushton P."/>
            <person name="Sanderfoot A."/>
            <person name="Schween G."/>
            <person name="Shiu S.-H."/>
            <person name="Stueber K."/>
            <person name="Theodoulou F.L."/>
            <person name="Tu H."/>
            <person name="Van de Peer Y."/>
            <person name="Verrier P.J."/>
            <person name="Waters E."/>
            <person name="Wood A."/>
            <person name="Yang L."/>
            <person name="Cove D."/>
            <person name="Cuming A."/>
            <person name="Hasebe M."/>
            <person name="Lucas S."/>
            <person name="Mishler D.B."/>
            <person name="Reski R."/>
            <person name="Grigoriev I."/>
            <person name="Quatrano R.S."/>
            <person name="Boore J.L."/>
        </authorList>
    </citation>
    <scope>NUCLEOTIDE SEQUENCE [LARGE SCALE GENOMIC DNA]</scope>
    <source>
        <strain evidence="5 6">cv. Gransden 2004</strain>
    </source>
</reference>
<proteinExistence type="inferred from homology"/>
<evidence type="ECO:0000256" key="1">
    <source>
        <dbReference type="PROSITE-ProRule" id="PRU00520"/>
    </source>
</evidence>
<dbReference type="Gramene" id="Pp3c18_4750V3.2">
    <property type="protein sequence ID" value="Pp3c18_4750V3.2"/>
    <property type="gene ID" value="Pp3c18_4750"/>
</dbReference>
<dbReference type="EnsemblPlants" id="Pp3c18_4750V3.2">
    <property type="protein sequence ID" value="Pp3c18_4750V3.2"/>
    <property type="gene ID" value="Pp3c18_4750"/>
</dbReference>
<dbReference type="PANTHER" id="PTHR47268">
    <property type="entry name" value="ACYLPHOSPHATASE"/>
    <property type="match status" value="1"/>
</dbReference>
<dbReference type="InterPro" id="IPR020456">
    <property type="entry name" value="Acylphosphatase"/>
</dbReference>
<evidence type="ECO:0000256" key="2">
    <source>
        <dbReference type="RuleBase" id="RU004168"/>
    </source>
</evidence>
<dbReference type="EnsemblPlants" id="Pp3c18_4750V3.1">
    <property type="protein sequence ID" value="Pp3c18_4750V3.1"/>
    <property type="gene ID" value="Pp3c18_4750"/>
</dbReference>
<comment type="catalytic activity">
    <reaction evidence="1">
        <text>an acyl phosphate + H2O = a carboxylate + phosphate + H(+)</text>
        <dbReference type="Rhea" id="RHEA:14965"/>
        <dbReference type="ChEBI" id="CHEBI:15377"/>
        <dbReference type="ChEBI" id="CHEBI:15378"/>
        <dbReference type="ChEBI" id="CHEBI:29067"/>
        <dbReference type="ChEBI" id="CHEBI:43474"/>
        <dbReference type="ChEBI" id="CHEBI:59918"/>
        <dbReference type="EC" id="3.6.1.7"/>
    </reaction>
</comment>
<accession>A0A2K1IZX3</accession>
<name>A0A2K1IZX3_PHYPA</name>
<evidence type="ECO:0000313" key="5">
    <source>
        <dbReference type="EnsemblPlants" id="Pp3c18_4750V3.1"/>
    </source>
</evidence>
<comment type="similarity">
    <text evidence="2">Belongs to the acylphosphatase family.</text>
</comment>
<dbReference type="PROSITE" id="PS00151">
    <property type="entry name" value="ACYLPHOSPHATASE_2"/>
    <property type="match status" value="1"/>
</dbReference>
<dbReference type="Pfam" id="PF00708">
    <property type="entry name" value="Acylphosphatase"/>
    <property type="match status" value="1"/>
</dbReference>
<dbReference type="InterPro" id="IPR017968">
    <property type="entry name" value="Acylphosphatase_CS"/>
</dbReference>
<feature type="active site" evidence="1">
    <location>
        <position position="84"/>
    </location>
</feature>
<feature type="active site" evidence="1">
    <location>
        <position position="102"/>
    </location>
</feature>
<keyword evidence="1" id="KW-0378">Hydrolase</keyword>
<dbReference type="PaxDb" id="3218-PP1S17_60V6.1"/>
<dbReference type="PROSITE" id="PS51160">
    <property type="entry name" value="ACYLPHOSPHATASE_3"/>
    <property type="match status" value="1"/>
</dbReference>
<gene>
    <name evidence="5" type="primary">LOC112295491</name>
    <name evidence="4" type="ORF">PHYPA_022730</name>
</gene>
<dbReference type="PANTHER" id="PTHR47268:SF4">
    <property type="entry name" value="ACYLPHOSPHATASE"/>
    <property type="match status" value="1"/>
</dbReference>
<evidence type="ECO:0000313" key="6">
    <source>
        <dbReference type="Proteomes" id="UP000006727"/>
    </source>
</evidence>
<dbReference type="Gene3D" id="3.30.70.100">
    <property type="match status" value="1"/>
</dbReference>
<keyword evidence="6" id="KW-1185">Reference proteome</keyword>
<reference evidence="5" key="3">
    <citation type="submission" date="2020-12" db="UniProtKB">
        <authorList>
            <consortium name="EnsemblPlants"/>
        </authorList>
    </citation>
    <scope>IDENTIFICATION</scope>
</reference>
<dbReference type="OrthoDB" id="7961613at2759"/>
<protein>
    <recommendedName>
        <fullName evidence="1">acylphosphatase</fullName>
        <ecNumber evidence="1">3.6.1.7</ecNumber>
    </recommendedName>
</protein>
<dbReference type="SUPFAM" id="SSF54975">
    <property type="entry name" value="Acylphosphatase/BLUF domain-like"/>
    <property type="match status" value="1"/>
</dbReference>
<dbReference type="EC" id="3.6.1.7" evidence="1"/>
<sequence length="157" mass="16972">MISAAGVASRSLVFWSGDQVREVTRVSQLSRFVVSNGRTQNVDRGKLGRTVLIASMSDASQSTASQIKAVNVVIKGTVQGVFYRKWTVDAARKLGLNGWVRNCRDGSVEAVFAGPPSAVDSMIQQCHSGPSSARVSSVDVSQWDNEVPQGFEKKPTW</sequence>
<organism evidence="4">
    <name type="scientific">Physcomitrium patens</name>
    <name type="common">Spreading-leaved earth moss</name>
    <name type="synonym">Physcomitrella patens</name>
    <dbReference type="NCBI Taxonomy" id="3218"/>
    <lineage>
        <taxon>Eukaryota</taxon>
        <taxon>Viridiplantae</taxon>
        <taxon>Streptophyta</taxon>
        <taxon>Embryophyta</taxon>
        <taxon>Bryophyta</taxon>
        <taxon>Bryophytina</taxon>
        <taxon>Bryopsida</taxon>
        <taxon>Funariidae</taxon>
        <taxon>Funariales</taxon>
        <taxon>Funariaceae</taxon>
        <taxon>Physcomitrium</taxon>
    </lineage>
</organism>
<evidence type="ECO:0000313" key="4">
    <source>
        <dbReference type="EMBL" id="PNR34832.1"/>
    </source>
</evidence>
<dbReference type="Proteomes" id="UP000006727">
    <property type="component" value="Chromosome 18"/>
</dbReference>
<reference evidence="4 6" key="2">
    <citation type="journal article" date="2018" name="Plant J.">
        <title>The Physcomitrella patens chromosome-scale assembly reveals moss genome structure and evolution.</title>
        <authorList>
            <person name="Lang D."/>
            <person name="Ullrich K.K."/>
            <person name="Murat F."/>
            <person name="Fuchs J."/>
            <person name="Jenkins J."/>
            <person name="Haas F.B."/>
            <person name="Piednoel M."/>
            <person name="Gundlach H."/>
            <person name="Van Bel M."/>
            <person name="Meyberg R."/>
            <person name="Vives C."/>
            <person name="Morata J."/>
            <person name="Symeonidi A."/>
            <person name="Hiss M."/>
            <person name="Muchero W."/>
            <person name="Kamisugi Y."/>
            <person name="Saleh O."/>
            <person name="Blanc G."/>
            <person name="Decker E.L."/>
            <person name="van Gessel N."/>
            <person name="Grimwood J."/>
            <person name="Hayes R.D."/>
            <person name="Graham S.W."/>
            <person name="Gunter L.E."/>
            <person name="McDaniel S.F."/>
            <person name="Hoernstein S.N.W."/>
            <person name="Larsson A."/>
            <person name="Li F.W."/>
            <person name="Perroud P.F."/>
            <person name="Phillips J."/>
            <person name="Ranjan P."/>
            <person name="Rokshar D.S."/>
            <person name="Rothfels C.J."/>
            <person name="Schneider L."/>
            <person name="Shu S."/>
            <person name="Stevenson D.W."/>
            <person name="Thummler F."/>
            <person name="Tillich M."/>
            <person name="Villarreal Aguilar J.C."/>
            <person name="Widiez T."/>
            <person name="Wong G.K."/>
            <person name="Wymore A."/>
            <person name="Zhang Y."/>
            <person name="Zimmer A.D."/>
            <person name="Quatrano R.S."/>
            <person name="Mayer K.F.X."/>
            <person name="Goodstein D."/>
            <person name="Casacuberta J.M."/>
            <person name="Vandepoele K."/>
            <person name="Reski R."/>
            <person name="Cuming A.C."/>
            <person name="Tuskan G.A."/>
            <person name="Maumus F."/>
            <person name="Salse J."/>
            <person name="Schmutz J."/>
            <person name="Rensing S.A."/>
        </authorList>
    </citation>
    <scope>NUCLEOTIDE SEQUENCE [LARGE SCALE GENOMIC DNA]</scope>
    <source>
        <strain evidence="5 6">cv. Gransden 2004</strain>
    </source>
</reference>
<dbReference type="PRINTS" id="PR00112">
    <property type="entry name" value="ACYLPHPHTASE"/>
</dbReference>
<dbReference type="AlphaFoldDB" id="A0A2K1IZX3"/>
<dbReference type="RefSeq" id="XP_024402953.1">
    <property type="nucleotide sequence ID" value="XM_024547185.2"/>
</dbReference>
<dbReference type="Gramene" id="Pp3c18_4750V3.1">
    <property type="protein sequence ID" value="Pp3c18_4750V3.1"/>
    <property type="gene ID" value="Pp3c18_4750"/>
</dbReference>